<dbReference type="InterPro" id="IPR021559">
    <property type="entry name" value="DUF3019"/>
</dbReference>
<dbReference type="EMBL" id="CP026604">
    <property type="protein sequence ID" value="AWB66386.1"/>
    <property type="molecule type" value="Genomic_DNA"/>
</dbReference>
<dbReference type="KEGG" id="cate:C2869_08070"/>
<protein>
    <recommendedName>
        <fullName evidence="3">DUF3019 domain-containing protein</fullName>
    </recommendedName>
</protein>
<organism evidence="1 2">
    <name type="scientific">Saccharobesus litoralis</name>
    <dbReference type="NCBI Taxonomy" id="2172099"/>
    <lineage>
        <taxon>Bacteria</taxon>
        <taxon>Pseudomonadati</taxon>
        <taxon>Pseudomonadota</taxon>
        <taxon>Gammaproteobacteria</taxon>
        <taxon>Alteromonadales</taxon>
        <taxon>Alteromonadaceae</taxon>
        <taxon>Saccharobesus</taxon>
    </lineage>
</organism>
<dbReference type="RefSeq" id="WP_108602449.1">
    <property type="nucleotide sequence ID" value="NZ_CP026604.1"/>
</dbReference>
<sequence>MKRLFEWNRKGLSFGHLLLAGMLGLIGLSVAMAEQKDYLAVEPQRCIALKEGQMCYQTVMFAWQAKQADDYCLVSLTKRRALYCWEAASQGKLEFEVQGKVNQEFALVDGDGRYISQTQVEVAWVYGNRKHRQSSWRLF</sequence>
<evidence type="ECO:0000313" key="1">
    <source>
        <dbReference type="EMBL" id="AWB66386.1"/>
    </source>
</evidence>
<accession>A0A2S0VQ95</accession>
<evidence type="ECO:0000313" key="2">
    <source>
        <dbReference type="Proteomes" id="UP000244441"/>
    </source>
</evidence>
<proteinExistence type="predicted"/>
<dbReference type="AlphaFoldDB" id="A0A2S0VQ95"/>
<gene>
    <name evidence="1" type="ORF">C2869_08070</name>
</gene>
<name>A0A2S0VQ95_9ALTE</name>
<dbReference type="Proteomes" id="UP000244441">
    <property type="component" value="Chromosome"/>
</dbReference>
<evidence type="ECO:0008006" key="3">
    <source>
        <dbReference type="Google" id="ProtNLM"/>
    </source>
</evidence>
<reference evidence="1 2" key="1">
    <citation type="submission" date="2018-01" db="EMBL/GenBank/DDBJ databases">
        <title>Genome sequence of a Cantenovulum-like bacteria.</title>
        <authorList>
            <person name="Tan W.R."/>
            <person name="Lau N.-S."/>
            <person name="Go F."/>
            <person name="Amirul A.-A.A."/>
        </authorList>
    </citation>
    <scope>NUCLEOTIDE SEQUENCE [LARGE SCALE GENOMIC DNA]</scope>
    <source>
        <strain evidence="1 2">CCB-QB4</strain>
    </source>
</reference>
<keyword evidence="2" id="KW-1185">Reference proteome</keyword>
<dbReference type="OrthoDB" id="5772660at2"/>
<dbReference type="Pfam" id="PF11456">
    <property type="entry name" value="DUF3019"/>
    <property type="match status" value="1"/>
</dbReference>